<organism evidence="3 4">
    <name type="scientific">Photobacterium aquae</name>
    <dbReference type="NCBI Taxonomy" id="1195763"/>
    <lineage>
        <taxon>Bacteria</taxon>
        <taxon>Pseudomonadati</taxon>
        <taxon>Pseudomonadota</taxon>
        <taxon>Gammaproteobacteria</taxon>
        <taxon>Vibrionales</taxon>
        <taxon>Vibrionaceae</taxon>
        <taxon>Photobacterium</taxon>
    </lineage>
</organism>
<comment type="caution">
    <text evidence="3">The sequence shown here is derived from an EMBL/GenBank/DDBJ whole genome shotgun (WGS) entry which is preliminary data.</text>
</comment>
<keyword evidence="1" id="KW-0175">Coiled coil</keyword>
<feature type="compositionally biased region" description="Polar residues" evidence="2">
    <location>
        <begin position="1"/>
        <end position="28"/>
    </location>
</feature>
<dbReference type="PATRIC" id="fig|1195763.3.peg.1752"/>
<evidence type="ECO:0008006" key="5">
    <source>
        <dbReference type="Google" id="ProtNLM"/>
    </source>
</evidence>
<dbReference type="Proteomes" id="UP000036097">
    <property type="component" value="Unassembled WGS sequence"/>
</dbReference>
<dbReference type="EMBL" id="LDOT01000009">
    <property type="protein sequence ID" value="KLV06603.1"/>
    <property type="molecule type" value="Genomic_DNA"/>
</dbReference>
<name>A0A0J1H494_9GAMM</name>
<keyword evidence="4" id="KW-1185">Reference proteome</keyword>
<gene>
    <name evidence="3" type="ORF">ABT56_08220</name>
</gene>
<dbReference type="AlphaFoldDB" id="A0A0J1H494"/>
<feature type="coiled-coil region" evidence="1">
    <location>
        <begin position="273"/>
        <end position="307"/>
    </location>
</feature>
<protein>
    <recommendedName>
        <fullName evidence="5">Flagellin</fullName>
    </recommendedName>
</protein>
<accession>A0A0J1H494</accession>
<evidence type="ECO:0000256" key="2">
    <source>
        <dbReference type="SAM" id="MobiDB-lite"/>
    </source>
</evidence>
<sequence length="363" mass="39880">MVNHINSSTGTLRSGDSTQLGRVASQQPVAPLSRVVEKKEDSARRQGAGNQHTSSMLVQTSRAHRQAAQAESAMQALKEANSLLGQLRNMARRSLNAQENKKDQLQQSLHQLKGKLVRLTREASYGGEAVLHHDLTPKLDGDTQTEQFSIKGMRLNTMRQQDEILRFQFEEGQPSSVRAKIESHHSTDEIAVVLDKAFAPRDIKVGVDRYGDLSFTAPKEAWPEIRRGVWMSGGGQVLPSGSPVKAKVENRDKGQVEPQQLEFGKPQSTRKALADIDRMMQKVAQSLAQIEKQQQAVVQQLEEVSRSITAKSGVINSDGSIEASWLQAPEDVSLLLIDNAVPTLLAQANATRHNVVALLEPAV</sequence>
<evidence type="ECO:0000256" key="1">
    <source>
        <dbReference type="SAM" id="Coils"/>
    </source>
</evidence>
<feature type="compositionally biased region" description="Basic and acidic residues" evidence="2">
    <location>
        <begin position="35"/>
        <end position="44"/>
    </location>
</feature>
<reference evidence="3 4" key="1">
    <citation type="submission" date="2015-05" db="EMBL/GenBank/DDBJ databases">
        <title>Photobacterium galathea sp. nov.</title>
        <authorList>
            <person name="Machado H."/>
            <person name="Gram L."/>
        </authorList>
    </citation>
    <scope>NUCLEOTIDE SEQUENCE [LARGE SCALE GENOMIC DNA]</scope>
    <source>
        <strain evidence="3 4">CGMCC 1.12159</strain>
    </source>
</reference>
<feature type="compositionally biased region" description="Polar residues" evidence="2">
    <location>
        <begin position="48"/>
        <end position="61"/>
    </location>
</feature>
<dbReference type="STRING" id="1195763.ABT56_08220"/>
<dbReference type="OrthoDB" id="5828006at2"/>
<evidence type="ECO:0000313" key="4">
    <source>
        <dbReference type="Proteomes" id="UP000036097"/>
    </source>
</evidence>
<feature type="region of interest" description="Disordered" evidence="2">
    <location>
        <begin position="1"/>
        <end position="74"/>
    </location>
</feature>
<evidence type="ECO:0000313" key="3">
    <source>
        <dbReference type="EMBL" id="KLV06603.1"/>
    </source>
</evidence>
<proteinExistence type="predicted"/>
<dbReference type="Gene3D" id="1.20.1330.10">
    <property type="entry name" value="f41 fragment of flagellin, N-terminal domain"/>
    <property type="match status" value="1"/>
</dbReference>
<dbReference type="RefSeq" id="WP_047878395.1">
    <property type="nucleotide sequence ID" value="NZ_LDOT01000009.1"/>
</dbReference>